<proteinExistence type="predicted"/>
<organism evidence="1 2">
    <name type="scientific">Rhodococcus rhodnii</name>
    <dbReference type="NCBI Taxonomy" id="38312"/>
    <lineage>
        <taxon>Bacteria</taxon>
        <taxon>Bacillati</taxon>
        <taxon>Actinomycetota</taxon>
        <taxon>Actinomycetes</taxon>
        <taxon>Mycobacteriales</taxon>
        <taxon>Nocardiaceae</taxon>
        <taxon>Rhodococcus</taxon>
    </lineage>
</organism>
<evidence type="ECO:0000313" key="1">
    <source>
        <dbReference type="EMBL" id="TXG92192.1"/>
    </source>
</evidence>
<accession>A0A6P2CIR6</accession>
<protein>
    <submittedName>
        <fullName evidence="1">Uncharacterized protein</fullName>
    </submittedName>
</protein>
<evidence type="ECO:0000313" key="2">
    <source>
        <dbReference type="Proteomes" id="UP000471120"/>
    </source>
</evidence>
<reference evidence="1 2" key="1">
    <citation type="submission" date="2018-07" db="EMBL/GenBank/DDBJ databases">
        <title>Genome sequence of Rhodococcus rhodnii ATCC 35071 from Rhodnius prolixus.</title>
        <authorList>
            <person name="Patel V."/>
            <person name="Vogel K.J."/>
        </authorList>
    </citation>
    <scope>NUCLEOTIDE SEQUENCE [LARGE SCALE GENOMIC DNA]</scope>
    <source>
        <strain evidence="1 2">ATCC 35071</strain>
    </source>
</reference>
<sequence>MDGVASLRAGLIASVTGAGGWAAVVGSQSLGLLTAEMGADLSRCAVIEDPGPDPVSVAFSRVSRSVA</sequence>
<dbReference type="EMBL" id="QRCM01000001">
    <property type="protein sequence ID" value="TXG92192.1"/>
    <property type="molecule type" value="Genomic_DNA"/>
</dbReference>
<comment type="caution">
    <text evidence="1">The sequence shown here is derived from an EMBL/GenBank/DDBJ whole genome shotgun (WGS) entry which is preliminary data.</text>
</comment>
<dbReference type="AlphaFoldDB" id="A0A6P2CIR6"/>
<gene>
    <name evidence="1" type="ORF">DW322_20980</name>
</gene>
<name>A0A6P2CIR6_9NOCA</name>
<dbReference type="Proteomes" id="UP000471120">
    <property type="component" value="Unassembled WGS sequence"/>
</dbReference>